<sequence length="114" mass="12707">MTNSTYLHKLIHETPKRLAVSLSGEIIIYRCGDRYREQGYCIYGMASLIRGVYKPTPVHFCTNFTSTANATVSTLVQGSDFLNIHPLLLPTRANLPHRHSFALNLLGGFESLPA</sequence>
<protein>
    <submittedName>
        <fullName evidence="1">Uncharacterized protein</fullName>
    </submittedName>
</protein>
<gene>
    <name evidence="1" type="ORF">RF11_03357</name>
</gene>
<dbReference type="Proteomes" id="UP000031668">
    <property type="component" value="Unassembled WGS sequence"/>
</dbReference>
<accession>A0A0C2IQU4</accession>
<reference evidence="1 2" key="1">
    <citation type="journal article" date="2014" name="Genome Biol. Evol.">
        <title>The genome of the myxosporean Thelohanellus kitauei shows adaptations to nutrient acquisition within its fish host.</title>
        <authorList>
            <person name="Yang Y."/>
            <person name="Xiong J."/>
            <person name="Zhou Z."/>
            <person name="Huo F."/>
            <person name="Miao W."/>
            <person name="Ran C."/>
            <person name="Liu Y."/>
            <person name="Zhang J."/>
            <person name="Feng J."/>
            <person name="Wang M."/>
            <person name="Wang M."/>
            <person name="Wang L."/>
            <person name="Yao B."/>
        </authorList>
    </citation>
    <scope>NUCLEOTIDE SEQUENCE [LARGE SCALE GENOMIC DNA]</scope>
    <source>
        <strain evidence="1">Wuqing</strain>
    </source>
</reference>
<keyword evidence="2" id="KW-1185">Reference proteome</keyword>
<evidence type="ECO:0000313" key="2">
    <source>
        <dbReference type="Proteomes" id="UP000031668"/>
    </source>
</evidence>
<proteinExistence type="predicted"/>
<comment type="caution">
    <text evidence="1">The sequence shown here is derived from an EMBL/GenBank/DDBJ whole genome shotgun (WGS) entry which is preliminary data.</text>
</comment>
<dbReference type="AlphaFoldDB" id="A0A0C2IQU4"/>
<dbReference type="EMBL" id="JWZT01003069">
    <property type="protein sequence ID" value="KII67824.1"/>
    <property type="molecule type" value="Genomic_DNA"/>
</dbReference>
<evidence type="ECO:0000313" key="1">
    <source>
        <dbReference type="EMBL" id="KII67824.1"/>
    </source>
</evidence>
<name>A0A0C2IQU4_THEKT</name>
<organism evidence="1 2">
    <name type="scientific">Thelohanellus kitauei</name>
    <name type="common">Myxosporean</name>
    <dbReference type="NCBI Taxonomy" id="669202"/>
    <lineage>
        <taxon>Eukaryota</taxon>
        <taxon>Metazoa</taxon>
        <taxon>Cnidaria</taxon>
        <taxon>Myxozoa</taxon>
        <taxon>Myxosporea</taxon>
        <taxon>Bivalvulida</taxon>
        <taxon>Platysporina</taxon>
        <taxon>Myxobolidae</taxon>
        <taxon>Thelohanellus</taxon>
    </lineage>
</organism>